<accession>A0A914GWV5</accession>
<dbReference type="Proteomes" id="UP000887572">
    <property type="component" value="Unplaced"/>
</dbReference>
<proteinExistence type="predicted"/>
<evidence type="ECO:0000313" key="2">
    <source>
        <dbReference type="Proteomes" id="UP000887572"/>
    </source>
</evidence>
<feature type="compositionally biased region" description="Low complexity" evidence="1">
    <location>
        <begin position="328"/>
        <end position="345"/>
    </location>
</feature>
<reference evidence="3" key="1">
    <citation type="submission" date="2022-11" db="UniProtKB">
        <authorList>
            <consortium name="WormBaseParasite"/>
        </authorList>
    </citation>
    <scope>IDENTIFICATION</scope>
</reference>
<protein>
    <submittedName>
        <fullName evidence="3">Uncharacterized protein</fullName>
    </submittedName>
</protein>
<dbReference type="InterPro" id="IPR027417">
    <property type="entry name" value="P-loop_NTPase"/>
</dbReference>
<sequence>MPVIFWVNVLPTTHSINARNRDHANQMVQIFPLSVFNVKNSEDSIALFFNPITGVQVEQLRIPGGLSQLELWPFPIPSNSTFKLCVAEVYLFVSVGKEKDALISHWNDKVVVQYRFALCPTRYQIQMRSYLVIVMDTQFYKGKHHTYEDYPIGNVLHMVGLANKKDKEDDVDCQCVLMCQSSMKDFFKKFLFEPLPIESHLDHCLSSSRTLRHLDSAQFYSVGSATFAILHNDDGTTTGSVNRRPFPTELFNNSYCSPTTCPKPNWSRPSTTGGVIIVQLCGNGHLTELLHKLRSINPTFAGIYLTQIRNQTSCRCPAANRFPSKTLTQSPPQQQHTHQQPSQQQLDAGHSADGEVTATSSPLSPPPSIACSNSSRC</sequence>
<name>A0A914GWV5_GLORO</name>
<evidence type="ECO:0000256" key="1">
    <source>
        <dbReference type="SAM" id="MobiDB-lite"/>
    </source>
</evidence>
<dbReference type="AlphaFoldDB" id="A0A914GWV5"/>
<dbReference type="WBParaSite" id="Gr19_v10_g11908.t1">
    <property type="protein sequence ID" value="Gr19_v10_g11908.t1"/>
    <property type="gene ID" value="Gr19_v10_g11908"/>
</dbReference>
<organism evidence="2 3">
    <name type="scientific">Globodera rostochiensis</name>
    <name type="common">Golden nematode worm</name>
    <name type="synonym">Heterodera rostochiensis</name>
    <dbReference type="NCBI Taxonomy" id="31243"/>
    <lineage>
        <taxon>Eukaryota</taxon>
        <taxon>Metazoa</taxon>
        <taxon>Ecdysozoa</taxon>
        <taxon>Nematoda</taxon>
        <taxon>Chromadorea</taxon>
        <taxon>Rhabditida</taxon>
        <taxon>Tylenchina</taxon>
        <taxon>Tylenchomorpha</taxon>
        <taxon>Tylenchoidea</taxon>
        <taxon>Heteroderidae</taxon>
        <taxon>Heteroderinae</taxon>
        <taxon>Globodera</taxon>
    </lineage>
</organism>
<feature type="region of interest" description="Disordered" evidence="1">
    <location>
        <begin position="321"/>
        <end position="377"/>
    </location>
</feature>
<keyword evidence="2" id="KW-1185">Reference proteome</keyword>
<evidence type="ECO:0000313" key="3">
    <source>
        <dbReference type="WBParaSite" id="Gr19_v10_g11908.t1"/>
    </source>
</evidence>
<dbReference type="Gene3D" id="3.40.50.300">
    <property type="entry name" value="P-loop containing nucleotide triphosphate hydrolases"/>
    <property type="match status" value="1"/>
</dbReference>